<keyword evidence="2" id="KW-0472">Membrane</keyword>
<keyword evidence="3" id="KW-0732">Signal</keyword>
<dbReference type="Proteomes" id="UP000028073">
    <property type="component" value="Unassembled WGS sequence"/>
</dbReference>
<evidence type="ECO:0000313" key="4">
    <source>
        <dbReference type="EMBL" id="KEQ16480.1"/>
    </source>
</evidence>
<evidence type="ECO:0000256" key="2">
    <source>
        <dbReference type="SAM" id="Phobius"/>
    </source>
</evidence>
<dbReference type="EMBL" id="JOKH01000005">
    <property type="protein sequence ID" value="KEQ16480.1"/>
    <property type="molecule type" value="Genomic_DNA"/>
</dbReference>
<proteinExistence type="predicted"/>
<dbReference type="AlphaFoldDB" id="A0A081NDF7"/>
<accession>A0A081NDF7</accession>
<reference evidence="4 5" key="1">
    <citation type="submission" date="2014-06" db="EMBL/GenBank/DDBJ databases">
        <title>Whole Genome Sequences of Three Symbiotic Endozoicomonas Bacteria.</title>
        <authorList>
            <person name="Neave M.J."/>
            <person name="Apprill A."/>
            <person name="Voolstra C.R."/>
        </authorList>
    </citation>
    <scope>NUCLEOTIDE SEQUENCE [LARGE SCALE GENOMIC DNA]</scope>
    <source>
        <strain evidence="4 5">DSM 25634</strain>
    </source>
</reference>
<keyword evidence="2" id="KW-1133">Transmembrane helix</keyword>
<protein>
    <submittedName>
        <fullName evidence="4">Uncharacterized protein</fullName>
    </submittedName>
</protein>
<comment type="caution">
    <text evidence="4">The sequence shown here is derived from an EMBL/GenBank/DDBJ whole genome shotgun (WGS) entry which is preliminary data.</text>
</comment>
<keyword evidence="5" id="KW-1185">Reference proteome</keyword>
<evidence type="ECO:0000256" key="1">
    <source>
        <dbReference type="SAM" id="MobiDB-lite"/>
    </source>
</evidence>
<gene>
    <name evidence="4" type="ORF">GZ78_21730</name>
</gene>
<evidence type="ECO:0000256" key="3">
    <source>
        <dbReference type="SAM" id="SignalP"/>
    </source>
</evidence>
<sequence length="226" mass="25264">MRCIYLAPLLSIIPFAFSSPLPLQPMLLENTVDDISTLLEKRSASSNRKEGPSYHYPCKATDFIFGLELEQENNQTLCEYLDPDGNTVLTSAFAPAFKEHQEIEEVSDEFINTNRIPNHWIFKDKNLCYFHRVEPLQKHCLKTREVNAESGSGAPVIPDKTPAPPVETDAPAEPPETTIDIPATAGGIVMITTGLILITVFIVEARFHCMFKGCKLVYKKVQLSLP</sequence>
<feature type="signal peptide" evidence="3">
    <location>
        <begin position="1"/>
        <end position="18"/>
    </location>
</feature>
<evidence type="ECO:0000313" key="5">
    <source>
        <dbReference type="Proteomes" id="UP000028073"/>
    </source>
</evidence>
<dbReference type="OrthoDB" id="9833428at2"/>
<dbReference type="RefSeq" id="WP_034840063.1">
    <property type="nucleotide sequence ID" value="NZ_JOKH01000005.1"/>
</dbReference>
<keyword evidence="2" id="KW-0812">Transmembrane</keyword>
<feature type="chain" id="PRO_5001760723" evidence="3">
    <location>
        <begin position="19"/>
        <end position="226"/>
    </location>
</feature>
<name>A0A081NDF7_9GAMM</name>
<feature type="transmembrane region" description="Helical" evidence="2">
    <location>
        <begin position="183"/>
        <end position="203"/>
    </location>
</feature>
<organism evidence="4 5">
    <name type="scientific">Endozoicomonas numazuensis</name>
    <dbReference type="NCBI Taxonomy" id="1137799"/>
    <lineage>
        <taxon>Bacteria</taxon>
        <taxon>Pseudomonadati</taxon>
        <taxon>Pseudomonadota</taxon>
        <taxon>Gammaproteobacteria</taxon>
        <taxon>Oceanospirillales</taxon>
        <taxon>Endozoicomonadaceae</taxon>
        <taxon>Endozoicomonas</taxon>
    </lineage>
</organism>
<feature type="region of interest" description="Disordered" evidence="1">
    <location>
        <begin position="149"/>
        <end position="179"/>
    </location>
</feature>